<dbReference type="EMBL" id="AP022561">
    <property type="protein sequence ID" value="BBX07063.1"/>
    <property type="molecule type" value="Genomic_DNA"/>
</dbReference>
<keyword evidence="3" id="KW-1185">Reference proteome</keyword>
<sequence length="89" mass="10008">MSTRGATPASKADTMRTMRRSLRTAVSGRERAYPRLPADRPPESNRGIGLLMQLRFQTNRALEPAHARTQRRDSLWMSADLGIGRSVSR</sequence>
<gene>
    <name evidence="2" type="ORF">MAIC_18660</name>
</gene>
<dbReference type="KEGG" id="maic:MAIC_18660"/>
<reference evidence="2 3" key="1">
    <citation type="journal article" date="2019" name="Emerg. Microbes Infect.">
        <title>Comprehensive subspecies identification of 175 nontuberculous mycobacteria species based on 7547 genomic profiles.</title>
        <authorList>
            <person name="Matsumoto Y."/>
            <person name="Kinjo T."/>
            <person name="Motooka D."/>
            <person name="Nabeya D."/>
            <person name="Jung N."/>
            <person name="Uechi K."/>
            <person name="Horii T."/>
            <person name="Iida T."/>
            <person name="Fujita J."/>
            <person name="Nakamura S."/>
        </authorList>
    </citation>
    <scope>NUCLEOTIDE SEQUENCE [LARGE SCALE GENOMIC DNA]</scope>
    <source>
        <strain evidence="2 3">JCM 6376</strain>
    </source>
</reference>
<evidence type="ECO:0000313" key="2">
    <source>
        <dbReference type="EMBL" id="BBX07063.1"/>
    </source>
</evidence>
<dbReference type="AlphaFoldDB" id="A0AAD1HKI0"/>
<dbReference type="Proteomes" id="UP000467327">
    <property type="component" value="Chromosome"/>
</dbReference>
<evidence type="ECO:0000313" key="3">
    <source>
        <dbReference type="Proteomes" id="UP000467327"/>
    </source>
</evidence>
<proteinExistence type="predicted"/>
<evidence type="ECO:0000256" key="1">
    <source>
        <dbReference type="SAM" id="MobiDB-lite"/>
    </source>
</evidence>
<name>A0AAD1HKI0_9MYCO</name>
<organism evidence="2 3">
    <name type="scientific">Mycolicibacterium aichiense</name>
    <dbReference type="NCBI Taxonomy" id="1799"/>
    <lineage>
        <taxon>Bacteria</taxon>
        <taxon>Bacillati</taxon>
        <taxon>Actinomycetota</taxon>
        <taxon>Actinomycetes</taxon>
        <taxon>Mycobacteriales</taxon>
        <taxon>Mycobacteriaceae</taxon>
        <taxon>Mycolicibacterium</taxon>
    </lineage>
</organism>
<feature type="compositionally biased region" description="Basic and acidic residues" evidence="1">
    <location>
        <begin position="28"/>
        <end position="43"/>
    </location>
</feature>
<feature type="region of interest" description="Disordered" evidence="1">
    <location>
        <begin position="1"/>
        <end position="46"/>
    </location>
</feature>
<protein>
    <submittedName>
        <fullName evidence="2">Uncharacterized protein</fullName>
    </submittedName>
</protein>
<accession>A0AAD1HKI0</accession>